<evidence type="ECO:0000313" key="1">
    <source>
        <dbReference type="EMBL" id="NER28562.1"/>
    </source>
</evidence>
<dbReference type="EMBL" id="JAAHFQ010000230">
    <property type="protein sequence ID" value="NER28562.1"/>
    <property type="molecule type" value="Genomic_DNA"/>
</dbReference>
<dbReference type="AlphaFoldDB" id="A0A6B3ND73"/>
<protein>
    <submittedName>
        <fullName evidence="1">Uncharacterized protein</fullName>
    </submittedName>
</protein>
<accession>A0A6B3ND73</accession>
<name>A0A6B3ND73_9CYAN</name>
<comment type="caution">
    <text evidence="1">The sequence shown here is derived from an EMBL/GenBank/DDBJ whole genome shotgun (WGS) entry which is preliminary data.</text>
</comment>
<proteinExistence type="predicted"/>
<reference evidence="1" key="1">
    <citation type="submission" date="2019-11" db="EMBL/GenBank/DDBJ databases">
        <title>Genomic insights into an expanded diversity of filamentous marine cyanobacteria reveals the extraordinary biosynthetic potential of Moorea and Okeania.</title>
        <authorList>
            <person name="Ferreira Leao T."/>
            <person name="Wang M."/>
            <person name="Moss N."/>
            <person name="Da Silva R."/>
            <person name="Sanders J."/>
            <person name="Nurk S."/>
            <person name="Gurevich A."/>
            <person name="Humphrey G."/>
            <person name="Reher R."/>
            <person name="Zhu Q."/>
            <person name="Belda-Ferre P."/>
            <person name="Glukhov E."/>
            <person name="Rex R."/>
            <person name="Dorrestein P.C."/>
            <person name="Knight R."/>
            <person name="Pevzner P."/>
            <person name="Gerwick W.H."/>
            <person name="Gerwick L."/>
        </authorList>
    </citation>
    <scope>NUCLEOTIDE SEQUENCE</scope>
    <source>
        <strain evidence="1">SIO1C4</strain>
    </source>
</reference>
<organism evidence="1">
    <name type="scientific">Symploca sp. SIO1C4</name>
    <dbReference type="NCBI Taxonomy" id="2607765"/>
    <lineage>
        <taxon>Bacteria</taxon>
        <taxon>Bacillati</taxon>
        <taxon>Cyanobacteriota</taxon>
        <taxon>Cyanophyceae</taxon>
        <taxon>Coleofasciculales</taxon>
        <taxon>Coleofasciculaceae</taxon>
        <taxon>Symploca</taxon>
    </lineage>
</organism>
<sequence length="108" mass="12628">MAPVPVTIKVREEISPEQFCLEWFGLHKLPHPERIKEQNSRGYRKRCIELFCEVLGKSFSTVNHWGSGTSFSKFPPEYRSRLAQVLLYRQVKELSSFGRPFRAINTLN</sequence>
<gene>
    <name evidence="1" type="ORF">F6J89_13245</name>
</gene>